<feature type="transmembrane region" description="Helical" evidence="3">
    <location>
        <begin position="32"/>
        <end position="53"/>
    </location>
</feature>
<dbReference type="InterPro" id="IPR050248">
    <property type="entry name" value="Polysacc_deacetylase_ArnD"/>
</dbReference>
<keyword evidence="3" id="KW-0812">Transmembrane</keyword>
<dbReference type="Gene3D" id="3.20.20.370">
    <property type="entry name" value="Glycoside hydrolase/deacetylase"/>
    <property type="match status" value="1"/>
</dbReference>
<dbReference type="PANTHER" id="PTHR10587:SF133">
    <property type="entry name" value="CHITIN DEACETYLASE 1-RELATED"/>
    <property type="match status" value="1"/>
</dbReference>
<reference evidence="5 6" key="1">
    <citation type="submission" date="2019-03" db="EMBL/GenBank/DDBJ databases">
        <title>Genomic Encyclopedia of Type Strains, Phase III (KMG-III): the genomes of soil and plant-associated and newly described type strains.</title>
        <authorList>
            <person name="Whitman W."/>
        </authorList>
    </citation>
    <scope>NUCLEOTIDE SEQUENCE [LARGE SCALE GENOMIC DNA]</scope>
    <source>
        <strain evidence="5 6">CGMCC 1.12801</strain>
    </source>
</reference>
<dbReference type="GO" id="GO:0016810">
    <property type="term" value="F:hydrolase activity, acting on carbon-nitrogen (but not peptide) bonds"/>
    <property type="evidence" value="ECO:0007669"/>
    <property type="project" value="InterPro"/>
</dbReference>
<keyword evidence="3" id="KW-1133">Transmembrane helix</keyword>
<dbReference type="GO" id="GO:0016020">
    <property type="term" value="C:membrane"/>
    <property type="evidence" value="ECO:0007669"/>
    <property type="project" value="TreeGrafter"/>
</dbReference>
<gene>
    <name evidence="5" type="ORF">B0I21_10324</name>
</gene>
<dbReference type="GO" id="GO:0005975">
    <property type="term" value="P:carbohydrate metabolic process"/>
    <property type="evidence" value="ECO:0007669"/>
    <property type="project" value="InterPro"/>
</dbReference>
<evidence type="ECO:0000256" key="3">
    <source>
        <dbReference type="SAM" id="Phobius"/>
    </source>
</evidence>
<dbReference type="Proteomes" id="UP000294752">
    <property type="component" value="Unassembled WGS sequence"/>
</dbReference>
<organism evidence="5 6">
    <name type="scientific">Sphingobacterium paludis</name>
    <dbReference type="NCBI Taxonomy" id="1476465"/>
    <lineage>
        <taxon>Bacteria</taxon>
        <taxon>Pseudomonadati</taxon>
        <taxon>Bacteroidota</taxon>
        <taxon>Sphingobacteriia</taxon>
        <taxon>Sphingobacteriales</taxon>
        <taxon>Sphingobacteriaceae</taxon>
        <taxon>Sphingobacterium</taxon>
    </lineage>
</organism>
<dbReference type="OrthoDB" id="9812065at2"/>
<dbReference type="Pfam" id="PF01522">
    <property type="entry name" value="Polysacc_deac_1"/>
    <property type="match status" value="1"/>
</dbReference>
<comment type="caution">
    <text evidence="5">The sequence shown here is derived from an EMBL/GenBank/DDBJ whole genome shotgun (WGS) entry which is preliminary data.</text>
</comment>
<dbReference type="EMBL" id="SNZV01000003">
    <property type="protein sequence ID" value="TDS14531.1"/>
    <property type="molecule type" value="Genomic_DNA"/>
</dbReference>
<keyword evidence="2" id="KW-0378">Hydrolase</keyword>
<evidence type="ECO:0000256" key="2">
    <source>
        <dbReference type="ARBA" id="ARBA00022801"/>
    </source>
</evidence>
<sequence length="257" mass="28630">MLKHKLLFPVFAVLGIAALLYALRSGTWGFFIATIGVALAVTAWGSFDIRLGYFTTAKFRKNNPPQKVIALTFDDGPSSHTVEILDLLARYQAKATFFCIGKQIEQYPTIFKRIIEEGHSIGNHTRTHSHRFGFLNTAQVIAEIENCDTIIAQFLGHTPALFRPPFGVTNPSVAKAVEVLNKQLIGWSNRSLDTVITNADKIYERVKSRLRSGDIILLHDTSQRSVYAVSKLLADMKAEGYACVSVDDLLNLPLYED</sequence>
<proteinExistence type="predicted"/>
<dbReference type="PROSITE" id="PS51677">
    <property type="entry name" value="NODB"/>
    <property type="match status" value="1"/>
</dbReference>
<dbReference type="PANTHER" id="PTHR10587">
    <property type="entry name" value="GLYCOSYL TRANSFERASE-RELATED"/>
    <property type="match status" value="1"/>
</dbReference>
<dbReference type="GO" id="GO:0046872">
    <property type="term" value="F:metal ion binding"/>
    <property type="evidence" value="ECO:0007669"/>
    <property type="project" value="UniProtKB-KW"/>
</dbReference>
<keyword evidence="3" id="KW-0472">Membrane</keyword>
<evidence type="ECO:0000313" key="6">
    <source>
        <dbReference type="Proteomes" id="UP000294752"/>
    </source>
</evidence>
<dbReference type="CDD" id="cd10917">
    <property type="entry name" value="CE4_NodB_like_6s_7s"/>
    <property type="match status" value="1"/>
</dbReference>
<keyword evidence="1" id="KW-0479">Metal-binding</keyword>
<dbReference type="RefSeq" id="WP_133639595.1">
    <property type="nucleotide sequence ID" value="NZ_SNZV01000003.1"/>
</dbReference>
<feature type="domain" description="NodB homology" evidence="4">
    <location>
        <begin position="67"/>
        <end position="244"/>
    </location>
</feature>
<keyword evidence="6" id="KW-1185">Reference proteome</keyword>
<dbReference type="AlphaFoldDB" id="A0A4R7D352"/>
<dbReference type="SUPFAM" id="SSF88713">
    <property type="entry name" value="Glycoside hydrolase/deacetylase"/>
    <property type="match status" value="1"/>
</dbReference>
<name>A0A4R7D352_9SPHI</name>
<evidence type="ECO:0000256" key="1">
    <source>
        <dbReference type="ARBA" id="ARBA00022723"/>
    </source>
</evidence>
<accession>A0A4R7D352</accession>
<dbReference type="InterPro" id="IPR002509">
    <property type="entry name" value="NODB_dom"/>
</dbReference>
<evidence type="ECO:0000313" key="5">
    <source>
        <dbReference type="EMBL" id="TDS14531.1"/>
    </source>
</evidence>
<dbReference type="InterPro" id="IPR011330">
    <property type="entry name" value="Glyco_hydro/deAcase_b/a-brl"/>
</dbReference>
<protein>
    <submittedName>
        <fullName evidence="5">Peptidoglycan/xylan/chitin deacetylase (PgdA/CDA1 family)</fullName>
    </submittedName>
</protein>
<evidence type="ECO:0000259" key="4">
    <source>
        <dbReference type="PROSITE" id="PS51677"/>
    </source>
</evidence>